<protein>
    <submittedName>
        <fullName evidence="1">Fumarylacetoacetate hydrolase family protein</fullName>
    </submittedName>
</protein>
<comment type="caution">
    <text evidence="1">The sequence shown here is derived from an EMBL/GenBank/DDBJ whole genome shotgun (WGS) entry which is preliminary data.</text>
</comment>
<keyword evidence="1" id="KW-0378">Hydrolase</keyword>
<gene>
    <name evidence="1" type="ORF">JHL16_20750</name>
</gene>
<dbReference type="Proteomes" id="UP000616151">
    <property type="component" value="Unassembled WGS sequence"/>
</dbReference>
<evidence type="ECO:0000313" key="2">
    <source>
        <dbReference type="Proteomes" id="UP000616151"/>
    </source>
</evidence>
<sequence length="216" mass="23379">MPAAFRVTALYEKLTGAVFPAFRPPKLLARQPIYYFGNHLTMVASGTPVKIPSYSRALDYELELGWVLARPLFNATPDEALAAVGGFVVVNDFSARDVQRAEMQSGFGPQKSKHFLSSMSVTMAGPENILPRIDALPARVEINGKHVSSLTSAGMRYSVGEVLAHLSRDERLHPGELIASGTLPGGSGLEAGRLLQSGDELRLVIEEVGEIVHRIL</sequence>
<accession>A0ACC5R804</accession>
<keyword evidence="2" id="KW-1185">Reference proteome</keyword>
<dbReference type="EMBL" id="JAENHL010000007">
    <property type="protein sequence ID" value="MBK1868799.1"/>
    <property type="molecule type" value="Genomic_DNA"/>
</dbReference>
<name>A0ACC5R804_9HYPH</name>
<proteinExistence type="predicted"/>
<organism evidence="1 2">
    <name type="scientific">Taklimakanibacter albus</name>
    <dbReference type="NCBI Taxonomy" id="2800327"/>
    <lineage>
        <taxon>Bacteria</taxon>
        <taxon>Pseudomonadati</taxon>
        <taxon>Pseudomonadota</taxon>
        <taxon>Alphaproteobacteria</taxon>
        <taxon>Hyphomicrobiales</taxon>
        <taxon>Aestuariivirgaceae</taxon>
        <taxon>Taklimakanibacter</taxon>
    </lineage>
</organism>
<evidence type="ECO:0000313" key="1">
    <source>
        <dbReference type="EMBL" id="MBK1868799.1"/>
    </source>
</evidence>
<reference evidence="1" key="1">
    <citation type="submission" date="2021-01" db="EMBL/GenBank/DDBJ databases">
        <authorList>
            <person name="Sun Q."/>
        </authorList>
    </citation>
    <scope>NUCLEOTIDE SEQUENCE</scope>
    <source>
        <strain evidence="1">YIM B02566</strain>
    </source>
</reference>